<name>A0A0H4UFI1_ACIBA</name>
<reference evidence="1 4" key="1">
    <citation type="journal article" date="2014" name="Antimicrob. Agents Chemother.">
        <title>Triclosan can select for an AdeIJK-overexpressing mutant of Acinetobacter baumannii ATCC 17978 that displays reduced susceptibility to multiple antibiotics.</title>
        <authorList>
            <person name="Fernando D.M."/>
            <person name="Xu W."/>
            <person name="Loewen P.C."/>
            <person name="Zhanel G.G."/>
            <person name="Kumar A."/>
        </authorList>
    </citation>
    <scope>NUCLEOTIDE SEQUENCE [LARGE SCALE GENOMIC DNA]</scope>
    <source>
        <strain evidence="1 4">ATCC 17978</strain>
    </source>
</reference>
<dbReference type="EMBL" id="CP018664">
    <property type="protein sequence ID" value="APP30785.1"/>
    <property type="molecule type" value="Genomic_DNA"/>
</dbReference>
<reference evidence="1" key="2">
    <citation type="submission" date="2015-12" db="EMBL/GenBank/DDBJ databases">
        <authorList>
            <person name="Singh M.K."/>
            <person name="Fernando D.M."/>
            <person name="Kumar A."/>
        </authorList>
    </citation>
    <scope>NUCLEOTIDE SEQUENCE</scope>
    <source>
        <strain evidence="1">ATCC 17978</strain>
    </source>
</reference>
<dbReference type="EMBL" id="RXLU01000072">
    <property type="protein sequence ID" value="RTQ76271.1"/>
    <property type="molecule type" value="Genomic_DNA"/>
</dbReference>
<dbReference type="RefSeq" id="WP_000732369.1">
    <property type="nucleotide sequence ID" value="NZ_CAUZCA010000010.1"/>
</dbReference>
<reference evidence="2 5" key="3">
    <citation type="submission" date="2016-01" db="EMBL/GenBank/DDBJ databases">
        <title>Draft sequences of Acinetobacter baumannii isolates from wounded military personnel.</title>
        <authorList>
            <person name="Arivett B.A."/>
            <person name="Fiester S.E."/>
            <person name="Ream D.C."/>
            <person name="Actis L.A."/>
        </authorList>
    </citation>
    <scope>NUCLEOTIDE SEQUENCE [LARGE SCALE GENOMIC DNA]</scope>
    <source>
        <strain evidence="2 5">AB2828</strain>
    </source>
</reference>
<evidence type="ECO:0000313" key="4">
    <source>
        <dbReference type="Proteomes" id="UP000072389"/>
    </source>
</evidence>
<evidence type="ECO:0000313" key="3">
    <source>
        <dbReference type="EMBL" id="RTQ76271.1"/>
    </source>
</evidence>
<dbReference type="Proteomes" id="UP000072389">
    <property type="component" value="Chromosome"/>
</dbReference>
<evidence type="ECO:0000313" key="1">
    <source>
        <dbReference type="EMBL" id="APP30785.1"/>
    </source>
</evidence>
<gene>
    <name evidence="1" type="ORF">AUO97_08160</name>
    <name evidence="3" type="ORF">EJ062_12705</name>
    <name evidence="2" type="ORF">LV35_03602</name>
</gene>
<evidence type="ECO:0000313" key="6">
    <source>
        <dbReference type="Proteomes" id="UP000268239"/>
    </source>
</evidence>
<organism evidence="1 4">
    <name type="scientific">Acinetobacter baumannii</name>
    <dbReference type="NCBI Taxonomy" id="470"/>
    <lineage>
        <taxon>Bacteria</taxon>
        <taxon>Pseudomonadati</taxon>
        <taxon>Pseudomonadota</taxon>
        <taxon>Gammaproteobacteria</taxon>
        <taxon>Moraxellales</taxon>
        <taxon>Moraxellaceae</taxon>
        <taxon>Acinetobacter</taxon>
        <taxon>Acinetobacter calcoaceticus/baumannii complex</taxon>
    </lineage>
</organism>
<dbReference type="Proteomes" id="UP000268239">
    <property type="component" value="Unassembled WGS sequence"/>
</dbReference>
<evidence type="ECO:0000313" key="5">
    <source>
        <dbReference type="Proteomes" id="UP000076296"/>
    </source>
</evidence>
<dbReference type="AlphaFoldDB" id="A0A0H4UFI1"/>
<evidence type="ECO:0000313" key="2">
    <source>
        <dbReference type="EMBL" id="KZA11693.1"/>
    </source>
</evidence>
<dbReference type="EMBL" id="LRDT01000048">
    <property type="protein sequence ID" value="KZA11693.1"/>
    <property type="molecule type" value="Genomic_DNA"/>
</dbReference>
<reference evidence="1" key="4">
    <citation type="submission" date="2016-12" db="EMBL/GenBank/DDBJ databases">
        <authorList>
            <person name="Singh M."/>
            <person name="Fernando D."/>
            <person name="Kumar A."/>
        </authorList>
    </citation>
    <scope>NUCLEOTIDE SEQUENCE</scope>
    <source>
        <strain evidence="1">ATCC 17978</strain>
    </source>
</reference>
<proteinExistence type="predicted"/>
<sequence>MKKLFIGLVIIVIALIIVTQYFKARSYKVEVDDKGYYILNEMYEHVKNSKAGDELEIRLHTALDDGIITQAEYTYLTDSELPSMTVQASDKEYKEAKLKILKEFKKVS</sequence>
<reference evidence="3 6" key="5">
    <citation type="submission" date="2018-12" db="EMBL/GenBank/DDBJ databases">
        <title>Draft Genome Sequences Human Pathogenic Acinetobacter baumannii Strains.</title>
        <authorList>
            <person name="Madhi M."/>
            <person name="Ronco T."/>
            <person name="Olsen R.H."/>
            <person name="Hassani A."/>
        </authorList>
    </citation>
    <scope>NUCLEOTIDE SEQUENCE [LARGE SCALE GENOMIC DNA]</scope>
    <source>
        <strain evidence="3 6">AB3</strain>
    </source>
</reference>
<accession>A0A0H4UFI1</accession>
<dbReference type="Proteomes" id="UP000076296">
    <property type="component" value="Unassembled WGS sequence"/>
</dbReference>
<protein>
    <submittedName>
        <fullName evidence="1">Uncharacterized protein</fullName>
    </submittedName>
</protein>